<gene>
    <name evidence="2" type="ORF">CA264_02075</name>
</gene>
<proteinExistence type="predicted"/>
<dbReference type="KEGG" id="pact:CA264_02075"/>
<keyword evidence="3" id="KW-1185">Reference proteome</keyword>
<evidence type="ECO:0000313" key="3">
    <source>
        <dbReference type="Proteomes" id="UP000266292"/>
    </source>
</evidence>
<dbReference type="STRING" id="709015.GCA_000472485_00409"/>
<name>A0A1X9YN77_9BACT</name>
<dbReference type="RefSeq" id="WP_025604158.1">
    <property type="nucleotide sequence ID" value="NZ_CP021235.1"/>
</dbReference>
<evidence type="ECO:0000313" key="2">
    <source>
        <dbReference type="EMBL" id="ARS34322.1"/>
    </source>
</evidence>
<protein>
    <submittedName>
        <fullName evidence="2">Uncharacterized protein</fullName>
    </submittedName>
</protein>
<accession>A0A1X9YN77</accession>
<sequence>MKHILAIAVLCCIAYCSSAQQQYYKPKKIKHKGAYALKQAGVVFPESIEKYKKLDVYAFNAEKTNVGVTYEVRNNYEKTTFTIYVYPADSKAEGRLRGEYLQALQSVANASYRGVGAVQYPVSFKEDGYKVNGFTADINSKFAKDRSRLTVFECGNWFLKVRLSSEDLDSLAFHTLEQQLIARFSPAKLVQQAPLSGTFNMHLAPAAYRDSTMLHATLGSAYKKVEWAVENLDSLERSSCIPDMYLEFHTVPLQELVKLWEETAFASSPTTDSYISELKTVTESGFLEEMIMDQYNMVMIVPDEIVLDLAEYRVWLNQHPVSINLHEKFYVLSSSDK</sequence>
<dbReference type="Proteomes" id="UP000266292">
    <property type="component" value="Chromosome"/>
</dbReference>
<dbReference type="OrthoDB" id="849450at2"/>
<organism evidence="2 3">
    <name type="scientific">Pontibacter actiniarum</name>
    <dbReference type="NCBI Taxonomy" id="323450"/>
    <lineage>
        <taxon>Bacteria</taxon>
        <taxon>Pseudomonadati</taxon>
        <taxon>Bacteroidota</taxon>
        <taxon>Cytophagia</taxon>
        <taxon>Cytophagales</taxon>
        <taxon>Hymenobacteraceae</taxon>
        <taxon>Pontibacter</taxon>
    </lineage>
</organism>
<reference evidence="3" key="1">
    <citation type="submission" date="2017-05" db="EMBL/GenBank/DDBJ databases">
        <authorList>
            <person name="Ray J."/>
            <person name="Price M."/>
            <person name="Deutschbauer A."/>
        </authorList>
    </citation>
    <scope>NUCLEOTIDE SEQUENCE [LARGE SCALE GENOMIC DNA]</scope>
    <source>
        <strain evidence="3">DSM 19842</strain>
    </source>
</reference>
<dbReference type="AlphaFoldDB" id="A0A1X9YN77"/>
<feature type="signal peptide" evidence="1">
    <location>
        <begin position="1"/>
        <end position="21"/>
    </location>
</feature>
<keyword evidence="1" id="KW-0732">Signal</keyword>
<feature type="chain" id="PRO_5010991333" evidence="1">
    <location>
        <begin position="22"/>
        <end position="337"/>
    </location>
</feature>
<dbReference type="EMBL" id="CP021235">
    <property type="protein sequence ID" value="ARS34322.1"/>
    <property type="molecule type" value="Genomic_DNA"/>
</dbReference>
<evidence type="ECO:0000256" key="1">
    <source>
        <dbReference type="SAM" id="SignalP"/>
    </source>
</evidence>